<keyword evidence="2" id="KW-1185">Reference proteome</keyword>
<accession>A0A073CMI2</accession>
<dbReference type="EMBL" id="CM002803">
    <property type="protein sequence ID" value="KEI69137.1"/>
    <property type="molecule type" value="Genomic_DNA"/>
</dbReference>
<protein>
    <recommendedName>
        <fullName evidence="3">Molecular chaperone DnaJ</fullName>
    </recommendedName>
</protein>
<dbReference type="STRING" id="388467.A19Y_4493"/>
<dbReference type="eggNOG" id="COG0484">
    <property type="taxonomic scope" value="Bacteria"/>
</dbReference>
<dbReference type="RefSeq" id="WP_042156730.1">
    <property type="nucleotide sequence ID" value="NZ_CM002803.1"/>
</dbReference>
<name>A0A073CMI2_PLAA1</name>
<dbReference type="Proteomes" id="UP000027395">
    <property type="component" value="Chromosome"/>
</dbReference>
<sequence>MKKNKIIDQICPHCQGKGYTEIRDCSGEIQREETCVFCEGTGNRQQGTGNKLITDDADT</sequence>
<evidence type="ECO:0000313" key="1">
    <source>
        <dbReference type="EMBL" id="KEI69137.1"/>
    </source>
</evidence>
<reference evidence="1 2" key="1">
    <citation type="journal article" date="2014" name="Appl. Environ. Microbiol.">
        <title>Elucidation of insertion elements encoded on plasmids and in vitro construction of shuttle vectors from the toxic cyanobacterium Planktothrix.</title>
        <authorList>
            <person name="Christiansen G."/>
            <person name="Goesmann A."/>
            <person name="Kurmayer R."/>
        </authorList>
    </citation>
    <scope>NUCLEOTIDE SEQUENCE [LARGE SCALE GENOMIC DNA]</scope>
    <source>
        <strain evidence="1 2">NIVA-CYA 126/8</strain>
    </source>
</reference>
<dbReference type="AlphaFoldDB" id="A0A073CMI2"/>
<organism evidence="1 2">
    <name type="scientific">Planktothrix agardhii (strain NIVA-CYA 126/8)</name>
    <dbReference type="NCBI Taxonomy" id="388467"/>
    <lineage>
        <taxon>Bacteria</taxon>
        <taxon>Bacillati</taxon>
        <taxon>Cyanobacteriota</taxon>
        <taxon>Cyanophyceae</taxon>
        <taxon>Oscillatoriophycideae</taxon>
        <taxon>Oscillatoriales</taxon>
        <taxon>Microcoleaceae</taxon>
        <taxon>Planktothrix</taxon>
    </lineage>
</organism>
<dbReference type="Gene3D" id="2.10.230.10">
    <property type="entry name" value="Heat shock protein DnaJ, cysteine-rich domain"/>
    <property type="match status" value="1"/>
</dbReference>
<proteinExistence type="predicted"/>
<evidence type="ECO:0000313" key="2">
    <source>
        <dbReference type="Proteomes" id="UP000027395"/>
    </source>
</evidence>
<gene>
    <name evidence="1" type="ORF">A19Y_4493</name>
</gene>
<dbReference type="PATRIC" id="fig|388467.6.peg.4433"/>
<dbReference type="HOGENOM" id="CLU_2956628_0_0_3"/>
<evidence type="ECO:0008006" key="3">
    <source>
        <dbReference type="Google" id="ProtNLM"/>
    </source>
</evidence>
<dbReference type="GeneID" id="77286169"/>